<feature type="region of interest" description="Disordered" evidence="2">
    <location>
        <begin position="264"/>
        <end position="283"/>
    </location>
</feature>
<keyword evidence="5" id="KW-1185">Reference proteome</keyword>
<dbReference type="RefSeq" id="WP_108985950.1">
    <property type="nucleotide sequence ID" value="NZ_BFBR01000010.1"/>
</dbReference>
<evidence type="ECO:0008006" key="6">
    <source>
        <dbReference type="Google" id="ProtNLM"/>
    </source>
</evidence>
<proteinExistence type="predicted"/>
<keyword evidence="3" id="KW-0472">Membrane</keyword>
<evidence type="ECO:0000256" key="2">
    <source>
        <dbReference type="SAM" id="MobiDB-lite"/>
    </source>
</evidence>
<dbReference type="Pfam" id="PF03743">
    <property type="entry name" value="TrbI"/>
    <property type="match status" value="1"/>
</dbReference>
<evidence type="ECO:0000256" key="1">
    <source>
        <dbReference type="SAM" id="Coils"/>
    </source>
</evidence>
<keyword evidence="3" id="KW-1133">Transmembrane helix</keyword>
<reference evidence="4" key="1">
    <citation type="journal article" date="2018" name="Genome Announc.">
        <title>Draft Genome Sequence of "Candidatus Phycosocius bacilliformis," an Alphaproteobacterial Ectosymbiont of the Hydrocarbon-Producing Green Alga Botryococcus braunii.</title>
        <authorList>
            <person name="Tanabe Y."/>
            <person name="Yamaguchi H."/>
            <person name="Watanabe M.M."/>
        </authorList>
    </citation>
    <scope>NUCLEOTIDE SEQUENCE [LARGE SCALE GENOMIC DNA]</scope>
    <source>
        <strain evidence="4">BOTRYCO-2</strain>
    </source>
</reference>
<organism evidence="4 5">
    <name type="scientific">Candidatus Phycosocius bacilliformis</name>
    <dbReference type="NCBI Taxonomy" id="1445552"/>
    <lineage>
        <taxon>Bacteria</taxon>
        <taxon>Pseudomonadati</taxon>
        <taxon>Pseudomonadota</taxon>
        <taxon>Alphaproteobacteria</taxon>
        <taxon>Caulobacterales</taxon>
        <taxon>Caulobacterales incertae sedis</taxon>
        <taxon>Candidatus Phycosocius</taxon>
    </lineage>
</organism>
<dbReference type="Proteomes" id="UP000245086">
    <property type="component" value="Unassembled WGS sequence"/>
</dbReference>
<evidence type="ECO:0000313" key="5">
    <source>
        <dbReference type="Proteomes" id="UP000245086"/>
    </source>
</evidence>
<protein>
    <recommendedName>
        <fullName evidence="6">Bacterial conjugation TrbI-like protein</fullName>
    </recommendedName>
</protein>
<sequence length="498" mass="50457">MAGFSFQNLFKPRHKTPLAQVDNGEMSGFGEEAGPVAGQTGIMDADDRKRHERVRLGVIGGVSIGAILLLFMIFPPGAKPVGEDPAVVEARRKQTMALTQSPRADTDWLSNMENRQTATENALAAIQEQLAVVAGDRGIGAPNGAPTTAQDSAEIQRIAAEASAAIERAAARVDAAEQRAAQATLRRSVGGGGVDATAPPAAVVGATGGGNYRPGNSPSGYNPLGGPAGGAPRGAPSTSDPFRPVEGGAASTAARAGISTVRFERKDQVGSSETGAPAAGTLEQIDTRRTIPVNAYAPGRVLLGANASTGVSNSADPLPVLIRLTGPAISVGRGGRRASTEVTGCLLNGSARADLASERVYVRGAKMTCPTGVANKVITVDVEAFITSRGTGGVRGTVVSREGDAAQRALIAGTLQGLGQAVGSATQRSLVLGADGTAGQGSLTAGEALGGAAGQGLSSAAGQLSQYWIRRAEQYQPVIEMPVGSDVEVVFLGPVTVR</sequence>
<feature type="transmembrane region" description="Helical" evidence="3">
    <location>
        <begin position="56"/>
        <end position="74"/>
    </location>
</feature>
<dbReference type="AlphaFoldDB" id="A0A2P2EDD5"/>
<gene>
    <name evidence="4" type="ORF">PbB2_02777</name>
</gene>
<evidence type="ECO:0000256" key="3">
    <source>
        <dbReference type="SAM" id="Phobius"/>
    </source>
</evidence>
<keyword evidence="3" id="KW-0812">Transmembrane</keyword>
<name>A0A2P2EDD5_9PROT</name>
<dbReference type="OrthoDB" id="15544at2"/>
<evidence type="ECO:0000313" key="4">
    <source>
        <dbReference type="EMBL" id="GBF59085.1"/>
    </source>
</evidence>
<feature type="region of interest" description="Disordered" evidence="2">
    <location>
        <begin position="208"/>
        <end position="256"/>
    </location>
</feature>
<feature type="coiled-coil region" evidence="1">
    <location>
        <begin position="159"/>
        <end position="186"/>
    </location>
</feature>
<keyword evidence="1" id="KW-0175">Coiled coil</keyword>
<dbReference type="CDD" id="cd16430">
    <property type="entry name" value="TraB"/>
    <property type="match status" value="1"/>
</dbReference>
<comment type="caution">
    <text evidence="4">The sequence shown here is derived from an EMBL/GenBank/DDBJ whole genome shotgun (WGS) entry which is preliminary data.</text>
</comment>
<dbReference type="InterPro" id="IPR005498">
    <property type="entry name" value="T4SS_VirB10/TraB/TrbI"/>
</dbReference>
<dbReference type="EMBL" id="BFBR01000010">
    <property type="protein sequence ID" value="GBF59085.1"/>
    <property type="molecule type" value="Genomic_DNA"/>
</dbReference>
<accession>A0A2P2EDD5</accession>